<proteinExistence type="predicted"/>
<protein>
    <recommendedName>
        <fullName evidence="3">DUF1800 domain-containing protein</fullName>
    </recommendedName>
</protein>
<gene>
    <name evidence="1" type="ORF">ETSY2_05015</name>
</gene>
<dbReference type="Proteomes" id="UP000019140">
    <property type="component" value="Unassembled WGS sequence"/>
</dbReference>
<evidence type="ECO:0000313" key="2">
    <source>
        <dbReference type="Proteomes" id="UP000019140"/>
    </source>
</evidence>
<dbReference type="HOGENOM" id="CLU_026001_1_2_7"/>
<sequence length="468" mass="52872">MKSARSLVAHLMRRAGFGATPAELDVLTSEKTYEEIVDDLIHPDRFPALDTSYIDRYYGGELVAIHVGKWLYRMVNTQRPLEEKMALFLHHIFPVAWGKSEHGPSIYTEIDMFRHVGLTNMKTILLELSRDPAMIFWLDNNENHKDEINENYGRELLELFSMGVGNYTEDDIKSASRAFTGWTFRQPLSLYPVGHHPAEFEFLDDDHDDGPKTFLGQTGNFNGDDIIDIIVQQPATARFISRHLYNFFVEDELQVPSWATEPPKNPAAIDHLSQVFMDTEGDMRAVLGALFNSDFFKEAVNLRKVKSPTELIAGVLKQTGEFREPAPGLHEFGITTLNGSTYEGPMAIMGQRLLNPPTVEGWHTGHEWIDSGTLSERVGFAERQFADRSKPGIQDILSRAGSLDGESSQIVDRCLDVMGAIRVSEKTREALVAYTDDLKRMQRENGEETAGIHNLLQMIASTVDYQFV</sequence>
<dbReference type="InterPro" id="IPR014917">
    <property type="entry name" value="DUF1800"/>
</dbReference>
<dbReference type="AlphaFoldDB" id="W4ME96"/>
<reference evidence="1 2" key="1">
    <citation type="journal article" date="2014" name="Nature">
        <title>An environmental bacterial taxon with a large and distinct metabolic repertoire.</title>
        <authorList>
            <person name="Wilson M.C."/>
            <person name="Mori T."/>
            <person name="Ruckert C."/>
            <person name="Uria A.R."/>
            <person name="Helf M.J."/>
            <person name="Takada K."/>
            <person name="Gernert C."/>
            <person name="Steffens U.A."/>
            <person name="Heycke N."/>
            <person name="Schmitt S."/>
            <person name="Rinke C."/>
            <person name="Helfrich E.J."/>
            <person name="Brachmann A.O."/>
            <person name="Gurgui C."/>
            <person name="Wakimoto T."/>
            <person name="Kracht M."/>
            <person name="Crusemann M."/>
            <person name="Hentschel U."/>
            <person name="Abe I."/>
            <person name="Matsunaga S."/>
            <person name="Kalinowski J."/>
            <person name="Takeyama H."/>
            <person name="Piel J."/>
        </authorList>
    </citation>
    <scope>NUCLEOTIDE SEQUENCE [LARGE SCALE GENOMIC DNA]</scope>
    <source>
        <strain evidence="2">TSY2</strain>
    </source>
</reference>
<evidence type="ECO:0008006" key="3">
    <source>
        <dbReference type="Google" id="ProtNLM"/>
    </source>
</evidence>
<dbReference type="EMBL" id="AZHX01000202">
    <property type="protein sequence ID" value="ETX08505.1"/>
    <property type="molecule type" value="Genomic_DNA"/>
</dbReference>
<dbReference type="Pfam" id="PF08811">
    <property type="entry name" value="DUF1800"/>
    <property type="match status" value="1"/>
</dbReference>
<evidence type="ECO:0000313" key="1">
    <source>
        <dbReference type="EMBL" id="ETX08505.1"/>
    </source>
</evidence>
<name>W4ME96_9BACT</name>
<dbReference type="PATRIC" id="fig|1429439.4.peg.851"/>
<organism evidence="1 2">
    <name type="scientific">Candidatus Entotheonella gemina</name>
    <dbReference type="NCBI Taxonomy" id="1429439"/>
    <lineage>
        <taxon>Bacteria</taxon>
        <taxon>Pseudomonadati</taxon>
        <taxon>Nitrospinota/Tectimicrobiota group</taxon>
        <taxon>Candidatus Tectimicrobiota</taxon>
        <taxon>Candidatus Entotheonellia</taxon>
        <taxon>Candidatus Entotheonellales</taxon>
        <taxon>Candidatus Entotheonellaceae</taxon>
        <taxon>Candidatus Entotheonella</taxon>
    </lineage>
</organism>
<comment type="caution">
    <text evidence="1">The sequence shown here is derived from an EMBL/GenBank/DDBJ whole genome shotgun (WGS) entry which is preliminary data.</text>
</comment>
<accession>W4ME96</accession>
<keyword evidence="2" id="KW-1185">Reference proteome</keyword>